<sequence length="104" mass="10829">MEYVYAAMILHEAKKEINEANLKNVLKAAGVTVDEARIKALVSSLEGVDIEEAISSASMPVAQAPAAAPAASASDHKASGESKKEEKKEETDESALEGLGALFG</sequence>
<protein>
    <recommendedName>
        <fullName evidence="4">Large ribosomal subunit protein P1</fullName>
    </recommendedName>
</protein>
<evidence type="ECO:0000256" key="5">
    <source>
        <dbReference type="SAM" id="MobiDB-lite"/>
    </source>
</evidence>
<dbReference type="Pfam" id="PF00428">
    <property type="entry name" value="Ribosomal_60s"/>
    <property type="match status" value="1"/>
</dbReference>
<comment type="function">
    <text evidence="4">Forms part of the ribosomal stalk, playing a central role in the interaction of the ribosome with GTP-bound translation factors.</text>
</comment>
<dbReference type="GO" id="GO:0002182">
    <property type="term" value="P:cytoplasmic translational elongation"/>
    <property type="evidence" value="ECO:0007669"/>
    <property type="project" value="InterPro"/>
</dbReference>
<evidence type="ECO:0000313" key="9">
    <source>
        <dbReference type="Proteomes" id="UP000091929"/>
    </source>
</evidence>
<dbReference type="InterPro" id="IPR044076">
    <property type="entry name" value="Ribosomal_P2"/>
</dbReference>
<reference evidence="9 10" key="1">
    <citation type="journal article" date="2016" name="ISME J.">
        <title>Chasing the elusive Euryarchaeota class WSA2: genomes reveal a uniquely fastidious methyl-reducing methanogen.</title>
        <authorList>
            <person name="Nobu M.K."/>
            <person name="Narihiro T."/>
            <person name="Kuroda K."/>
            <person name="Mei R."/>
            <person name="Liu W.T."/>
        </authorList>
    </citation>
    <scope>NUCLEOTIDE SEQUENCE [LARGE SCALE GENOMIC DNA]</scope>
    <source>
        <strain evidence="6">B03fssc0709_Meth_Bin005</strain>
        <strain evidence="7">B15fssc0709_Meth_Bin003</strain>
        <strain evidence="8">BMIXfssc0709_Meth_Bin006</strain>
    </source>
</reference>
<comment type="caution">
    <text evidence="6">The sequence shown here is derived from an EMBL/GenBank/DDBJ whole genome shotgun (WGS) entry which is preliminary data.</text>
</comment>
<dbReference type="InterPro" id="IPR038716">
    <property type="entry name" value="P1/P2_N_sf"/>
</dbReference>
<evidence type="ECO:0000256" key="4">
    <source>
        <dbReference type="HAMAP-Rule" id="MF_01478"/>
    </source>
</evidence>
<feature type="compositionally biased region" description="Low complexity" evidence="5">
    <location>
        <begin position="64"/>
        <end position="73"/>
    </location>
</feature>
<gene>
    <name evidence="4" type="primary">rpl12</name>
    <name evidence="6" type="ORF">APG10_01111</name>
    <name evidence="7" type="ORF">APG11_00173</name>
    <name evidence="8" type="ORF">APG12_00258</name>
</gene>
<dbReference type="GO" id="GO:0022625">
    <property type="term" value="C:cytosolic large ribosomal subunit"/>
    <property type="evidence" value="ECO:0007669"/>
    <property type="project" value="InterPro"/>
</dbReference>
<dbReference type="CDD" id="cd05832">
    <property type="entry name" value="Ribosomal_L12p"/>
    <property type="match status" value="1"/>
</dbReference>
<comment type="subunit">
    <text evidence="4">Part of the 50S ribosomal subunit. Homodimer, it forms part of the ribosomal stalk which helps the ribosome interact with GTP-bound translation factors. Forms a heptameric L10(L12)2(L12)2(L12)2 complex, where L10 forms an elongated spine to which the L12 dimers bind in a sequential fashion.</text>
</comment>
<evidence type="ECO:0000256" key="1">
    <source>
        <dbReference type="ARBA" id="ARBA00005436"/>
    </source>
</evidence>
<dbReference type="EMBL" id="LNGF01000002">
    <property type="protein sequence ID" value="KYC48663.1"/>
    <property type="molecule type" value="Genomic_DNA"/>
</dbReference>
<evidence type="ECO:0000256" key="2">
    <source>
        <dbReference type="ARBA" id="ARBA00022980"/>
    </source>
</evidence>
<evidence type="ECO:0000313" key="7">
    <source>
        <dbReference type="EMBL" id="KYC48663.1"/>
    </source>
</evidence>
<evidence type="ECO:0000256" key="3">
    <source>
        <dbReference type="ARBA" id="ARBA00023274"/>
    </source>
</evidence>
<dbReference type="PANTHER" id="PTHR21141">
    <property type="entry name" value="60S ACIDIC RIBOSOMAL PROTEIN FAMILY MEMBER"/>
    <property type="match status" value="1"/>
</dbReference>
<organism evidence="6 10">
    <name type="scientific">Candidatus Methanofastidiosum methylothiophilum</name>
    <dbReference type="NCBI Taxonomy" id="1705564"/>
    <lineage>
        <taxon>Archaea</taxon>
        <taxon>Methanobacteriati</taxon>
        <taxon>Methanobacteriota</taxon>
        <taxon>Stenosarchaea group</taxon>
        <taxon>Candidatus Methanofastidiosia</taxon>
        <taxon>Candidatus Methanofastidiosales</taxon>
        <taxon>Candidatus Methanofastidiosaceae</taxon>
        <taxon>Candidatus Methanofastidiosum</taxon>
    </lineage>
</organism>
<dbReference type="Proteomes" id="UP000091929">
    <property type="component" value="Unassembled WGS sequence"/>
</dbReference>
<keyword evidence="3 4" id="KW-0687">Ribonucleoprotein</keyword>
<evidence type="ECO:0000313" key="10">
    <source>
        <dbReference type="Proteomes" id="UP000092401"/>
    </source>
</evidence>
<dbReference type="Proteomes" id="UP000092403">
    <property type="component" value="Unassembled WGS sequence"/>
</dbReference>
<feature type="compositionally biased region" description="Basic and acidic residues" evidence="5">
    <location>
        <begin position="74"/>
        <end position="90"/>
    </location>
</feature>
<evidence type="ECO:0000313" key="8">
    <source>
        <dbReference type="EMBL" id="KYC51132.1"/>
    </source>
</evidence>
<accession>A0A150IUL7</accession>
<dbReference type="AlphaFoldDB" id="A0A150IJB8"/>
<dbReference type="PATRIC" id="fig|1706438.3.peg.258"/>
<accession>A0A150IJB8</accession>
<dbReference type="PANTHER" id="PTHR21141:SF5">
    <property type="entry name" value="LARGE RIBOSOMAL SUBUNIT PROTEIN P2"/>
    <property type="match status" value="1"/>
</dbReference>
<dbReference type="EMBL" id="LNJC01000003">
    <property type="protein sequence ID" value="KYC51132.1"/>
    <property type="molecule type" value="Genomic_DNA"/>
</dbReference>
<dbReference type="Proteomes" id="UP000092401">
    <property type="component" value="Unassembled WGS sequence"/>
</dbReference>
<dbReference type="FunFam" id="1.10.10.1410:FF:000002">
    <property type="entry name" value="60S acidic ribosomal protein P2"/>
    <property type="match status" value="1"/>
</dbReference>
<accession>A0A150J1L6</accession>
<dbReference type="EMBL" id="LNGE01000028">
    <property type="protein sequence ID" value="KYC45140.1"/>
    <property type="molecule type" value="Genomic_DNA"/>
</dbReference>
<keyword evidence="2 4" id="KW-0689">Ribosomal protein</keyword>
<dbReference type="InterPro" id="IPR027534">
    <property type="entry name" value="Ribosomal_P1/P2"/>
</dbReference>
<dbReference type="Gene3D" id="1.10.10.1410">
    <property type="match status" value="1"/>
</dbReference>
<dbReference type="PATRIC" id="fig|1706436.3.peg.1127"/>
<dbReference type="GO" id="GO:0003735">
    <property type="term" value="F:structural constituent of ribosome"/>
    <property type="evidence" value="ECO:0007669"/>
    <property type="project" value="InterPro"/>
</dbReference>
<name>A0A150IJB8_9EURY</name>
<dbReference type="NCBIfam" id="TIGR03685">
    <property type="entry name" value="ribo_P1_arch"/>
    <property type="match status" value="1"/>
</dbReference>
<evidence type="ECO:0000313" key="6">
    <source>
        <dbReference type="EMBL" id="KYC45140.1"/>
    </source>
</evidence>
<dbReference type="InterPro" id="IPR022295">
    <property type="entry name" value="Ribosomal_P1_arc"/>
</dbReference>
<feature type="region of interest" description="Disordered" evidence="5">
    <location>
        <begin position="64"/>
        <end position="104"/>
    </location>
</feature>
<proteinExistence type="inferred from homology"/>
<dbReference type="PATRIC" id="fig|1706437.3.peg.173"/>
<dbReference type="HAMAP" id="MF_01478">
    <property type="entry name" value="Ribosomal_L12_arch"/>
    <property type="match status" value="1"/>
</dbReference>
<comment type="similarity">
    <text evidence="1 4">Belongs to the eukaryotic ribosomal protein P1/P2 family.</text>
</comment>